<keyword evidence="2" id="KW-0732">Signal</keyword>
<name>A0ABV7AY26_9GAMM</name>
<dbReference type="EMBL" id="JBHRSJ010000035">
    <property type="protein sequence ID" value="MFC2974285.1"/>
    <property type="molecule type" value="Genomic_DNA"/>
</dbReference>
<evidence type="ECO:0000256" key="2">
    <source>
        <dbReference type="SAM" id="SignalP"/>
    </source>
</evidence>
<dbReference type="InterPro" id="IPR036737">
    <property type="entry name" value="OmpA-like_sf"/>
</dbReference>
<organism evidence="4 5">
    <name type="scientific">Azotobacter bryophylli</name>
    <dbReference type="NCBI Taxonomy" id="1986537"/>
    <lineage>
        <taxon>Bacteria</taxon>
        <taxon>Pseudomonadati</taxon>
        <taxon>Pseudomonadota</taxon>
        <taxon>Gammaproteobacteria</taxon>
        <taxon>Pseudomonadales</taxon>
        <taxon>Pseudomonadaceae</taxon>
        <taxon>Azotobacter</taxon>
    </lineage>
</organism>
<reference evidence="5" key="1">
    <citation type="journal article" date="2019" name="Int. J. Syst. Evol. Microbiol.">
        <title>The Global Catalogue of Microorganisms (GCM) 10K type strain sequencing project: providing services to taxonomists for standard genome sequencing and annotation.</title>
        <authorList>
            <consortium name="The Broad Institute Genomics Platform"/>
            <consortium name="The Broad Institute Genome Sequencing Center for Infectious Disease"/>
            <person name="Wu L."/>
            <person name="Ma J."/>
        </authorList>
    </citation>
    <scope>NUCLEOTIDE SEQUENCE [LARGE SCALE GENOMIC DNA]</scope>
    <source>
        <strain evidence="5">KCTC 62195</strain>
    </source>
</reference>
<evidence type="ECO:0000313" key="4">
    <source>
        <dbReference type="EMBL" id="MFC2974285.1"/>
    </source>
</evidence>
<dbReference type="Pfam" id="PF00691">
    <property type="entry name" value="OmpA"/>
    <property type="match status" value="1"/>
</dbReference>
<dbReference type="Gene3D" id="3.30.1330.60">
    <property type="entry name" value="OmpA-like domain"/>
    <property type="match status" value="1"/>
</dbReference>
<proteinExistence type="predicted"/>
<dbReference type="PROSITE" id="PS51123">
    <property type="entry name" value="OMPA_2"/>
    <property type="match status" value="1"/>
</dbReference>
<evidence type="ECO:0000259" key="3">
    <source>
        <dbReference type="PROSITE" id="PS51123"/>
    </source>
</evidence>
<sequence>MKRLLLNTATLLLCAGIAACSSVKQPDDAKSVARAEQKASTKAWLDAQEPRLRDALRGSHFEVSRRDDLLVVTVPVDASFNPDRPSMLLPVTLGPVTKVAKLVEKDGKTSVLLLGHGDNSGTAAASRKLSEERARSVAAIFRLSGLGGDRLMYKGMGSDLPRVGNDSKDGRARNRRVEMLLTPRGTLPSVLAQYTTAGKKLVVADQVK</sequence>
<dbReference type="PANTHER" id="PTHR30329:SF20">
    <property type="entry name" value="EXPORTED PROTEIN"/>
    <property type="match status" value="1"/>
</dbReference>
<keyword evidence="5" id="KW-1185">Reference proteome</keyword>
<evidence type="ECO:0000313" key="5">
    <source>
        <dbReference type="Proteomes" id="UP001595457"/>
    </source>
</evidence>
<dbReference type="CDD" id="cd07185">
    <property type="entry name" value="OmpA_C-like"/>
    <property type="match status" value="1"/>
</dbReference>
<dbReference type="RefSeq" id="WP_377816381.1">
    <property type="nucleotide sequence ID" value="NZ_JBHRSJ010000035.1"/>
</dbReference>
<feature type="chain" id="PRO_5046830659" evidence="2">
    <location>
        <begin position="21"/>
        <end position="208"/>
    </location>
</feature>
<dbReference type="SUPFAM" id="SSF103088">
    <property type="entry name" value="OmpA-like"/>
    <property type="match status" value="1"/>
</dbReference>
<protein>
    <submittedName>
        <fullName evidence="4">OmpA family protein</fullName>
    </submittedName>
</protein>
<dbReference type="PROSITE" id="PS51257">
    <property type="entry name" value="PROKAR_LIPOPROTEIN"/>
    <property type="match status" value="1"/>
</dbReference>
<accession>A0ABV7AY26</accession>
<dbReference type="Proteomes" id="UP001595457">
    <property type="component" value="Unassembled WGS sequence"/>
</dbReference>
<dbReference type="InterPro" id="IPR050330">
    <property type="entry name" value="Bact_OuterMem_StrucFunc"/>
</dbReference>
<feature type="signal peptide" evidence="2">
    <location>
        <begin position="1"/>
        <end position="20"/>
    </location>
</feature>
<gene>
    <name evidence="4" type="ORF">ACFOJE_19005</name>
</gene>
<comment type="caution">
    <text evidence="4">The sequence shown here is derived from an EMBL/GenBank/DDBJ whole genome shotgun (WGS) entry which is preliminary data.</text>
</comment>
<feature type="domain" description="OmpA-like" evidence="3">
    <location>
        <begin position="67"/>
        <end position="185"/>
    </location>
</feature>
<dbReference type="PANTHER" id="PTHR30329">
    <property type="entry name" value="STATOR ELEMENT OF FLAGELLAR MOTOR COMPLEX"/>
    <property type="match status" value="1"/>
</dbReference>
<evidence type="ECO:0000256" key="1">
    <source>
        <dbReference type="PROSITE-ProRule" id="PRU00473"/>
    </source>
</evidence>
<keyword evidence="1" id="KW-0472">Membrane</keyword>
<dbReference type="InterPro" id="IPR006665">
    <property type="entry name" value="OmpA-like"/>
</dbReference>